<gene>
    <name evidence="2" type="ORF">ACFQDM_08005</name>
</gene>
<name>A0ABW1S969_9PROT</name>
<dbReference type="Gene3D" id="1.10.260.40">
    <property type="entry name" value="lambda repressor-like DNA-binding domains"/>
    <property type="match status" value="1"/>
</dbReference>
<dbReference type="Pfam" id="PF01381">
    <property type="entry name" value="HTH_3"/>
    <property type="match status" value="1"/>
</dbReference>
<proteinExistence type="predicted"/>
<dbReference type="InterPro" id="IPR010982">
    <property type="entry name" value="Lambda_DNA-bd_dom_sf"/>
</dbReference>
<protein>
    <submittedName>
        <fullName evidence="2">Helix-turn-helix domain-containing protein</fullName>
    </submittedName>
</protein>
<reference evidence="3" key="1">
    <citation type="journal article" date="2019" name="Int. J. Syst. Evol. Microbiol.">
        <title>The Global Catalogue of Microorganisms (GCM) 10K type strain sequencing project: providing services to taxonomists for standard genome sequencing and annotation.</title>
        <authorList>
            <consortium name="The Broad Institute Genomics Platform"/>
            <consortium name="The Broad Institute Genome Sequencing Center for Infectious Disease"/>
            <person name="Wu L."/>
            <person name="Ma J."/>
        </authorList>
    </citation>
    <scope>NUCLEOTIDE SEQUENCE [LARGE SCALE GENOMIC DNA]</scope>
    <source>
        <strain evidence="3">CGMCC-1.15741</strain>
    </source>
</reference>
<dbReference type="InterPro" id="IPR001387">
    <property type="entry name" value="Cro/C1-type_HTH"/>
</dbReference>
<comment type="caution">
    <text evidence="2">The sequence shown here is derived from an EMBL/GenBank/DDBJ whole genome shotgun (WGS) entry which is preliminary data.</text>
</comment>
<feature type="domain" description="HTH cro/C1-type" evidence="1">
    <location>
        <begin position="18"/>
        <end position="72"/>
    </location>
</feature>
<dbReference type="EMBL" id="JBHSSW010000009">
    <property type="protein sequence ID" value="MFC6198017.1"/>
    <property type="molecule type" value="Genomic_DNA"/>
</dbReference>
<organism evidence="2 3">
    <name type="scientific">Ponticaulis profundi</name>
    <dbReference type="NCBI Taxonomy" id="2665222"/>
    <lineage>
        <taxon>Bacteria</taxon>
        <taxon>Pseudomonadati</taxon>
        <taxon>Pseudomonadota</taxon>
        <taxon>Alphaproteobacteria</taxon>
        <taxon>Hyphomonadales</taxon>
        <taxon>Hyphomonadaceae</taxon>
        <taxon>Ponticaulis</taxon>
    </lineage>
</organism>
<dbReference type="CDD" id="cd00093">
    <property type="entry name" value="HTH_XRE"/>
    <property type="match status" value="1"/>
</dbReference>
<evidence type="ECO:0000313" key="2">
    <source>
        <dbReference type="EMBL" id="MFC6198017.1"/>
    </source>
</evidence>
<dbReference type="Proteomes" id="UP001596303">
    <property type="component" value="Unassembled WGS sequence"/>
</dbReference>
<accession>A0ABW1S969</accession>
<dbReference type="SMART" id="SM00530">
    <property type="entry name" value="HTH_XRE"/>
    <property type="match status" value="1"/>
</dbReference>
<dbReference type="RefSeq" id="WP_377377770.1">
    <property type="nucleotide sequence ID" value="NZ_JBHSSW010000009.1"/>
</dbReference>
<keyword evidence="3" id="KW-1185">Reference proteome</keyword>
<evidence type="ECO:0000313" key="3">
    <source>
        <dbReference type="Proteomes" id="UP001596303"/>
    </source>
</evidence>
<dbReference type="PROSITE" id="PS50943">
    <property type="entry name" value="HTH_CROC1"/>
    <property type="match status" value="1"/>
</dbReference>
<sequence>MSENKLPNLIDKHVGRRIRWRRRELKLSQEKLGEMLGLTFQQVQKYEKGVNRISAGRLFDVAKVLDVGIGYFYQGVEEVGDLAALGVAEDDASSDLAGMIDANAIDLVTAYQSIPDPRLRKSLLDAVKAAAESFSRNATFRDDSDTSDA</sequence>
<dbReference type="SUPFAM" id="SSF47413">
    <property type="entry name" value="lambda repressor-like DNA-binding domains"/>
    <property type="match status" value="1"/>
</dbReference>
<evidence type="ECO:0000259" key="1">
    <source>
        <dbReference type="PROSITE" id="PS50943"/>
    </source>
</evidence>